<evidence type="ECO:0000313" key="2">
    <source>
        <dbReference type="EMBL" id="ANC90504.1"/>
    </source>
</evidence>
<dbReference type="Pfam" id="PF09722">
    <property type="entry name" value="Xre_MbcA_ParS_C"/>
    <property type="match status" value="1"/>
</dbReference>
<gene>
    <name evidence="2" type="ORF">A6A40_00450</name>
</gene>
<dbReference type="Proteomes" id="UP000077405">
    <property type="component" value="Chromosome"/>
</dbReference>
<dbReference type="InterPro" id="IPR024467">
    <property type="entry name" value="Xre/MbcA/ParS-like_toxin-bd"/>
</dbReference>
<reference evidence="2 3" key="1">
    <citation type="journal article" date="2013" name="Int. J. Syst. Evol. Microbiol.">
        <title>Azospirillum humicireducens sp. nov., a nitrogen-fixing bacterium isolated from a microbial fuel cell.</title>
        <authorList>
            <person name="Zhou S."/>
            <person name="Han L."/>
            <person name="Wang Y."/>
            <person name="Yang G."/>
            <person name="Zhuang L."/>
            <person name="Hu P."/>
        </authorList>
    </citation>
    <scope>NUCLEOTIDE SEQUENCE [LARGE SCALE GENOMIC DNA]</scope>
    <source>
        <strain evidence="2 3">SgZ-5</strain>
    </source>
</reference>
<dbReference type="OrthoDB" id="7579205at2"/>
<protein>
    <submittedName>
        <fullName evidence="2">DUF2384 domain-containing protein</fullName>
    </submittedName>
</protein>
<evidence type="ECO:0000313" key="3">
    <source>
        <dbReference type="Proteomes" id="UP000077405"/>
    </source>
</evidence>
<dbReference type="RefSeq" id="WP_063633575.1">
    <property type="nucleotide sequence ID" value="NZ_CP015285.1"/>
</dbReference>
<organism evidence="2 3">
    <name type="scientific">Azospirillum humicireducens</name>
    <dbReference type="NCBI Taxonomy" id="1226968"/>
    <lineage>
        <taxon>Bacteria</taxon>
        <taxon>Pseudomonadati</taxon>
        <taxon>Pseudomonadota</taxon>
        <taxon>Alphaproteobacteria</taxon>
        <taxon>Rhodospirillales</taxon>
        <taxon>Azospirillaceae</taxon>
        <taxon>Azospirillum</taxon>
    </lineage>
</organism>
<feature type="domain" description="Antitoxin Xre/MbcA/ParS-like toxin-binding" evidence="1">
    <location>
        <begin position="67"/>
        <end position="107"/>
    </location>
</feature>
<dbReference type="KEGG" id="ahu:A6A40_00450"/>
<evidence type="ECO:0000259" key="1">
    <source>
        <dbReference type="Pfam" id="PF09722"/>
    </source>
</evidence>
<accession>A0A160JDM4</accession>
<dbReference type="AlphaFoldDB" id="A0A160JDM4"/>
<dbReference type="EMBL" id="CP015285">
    <property type="protein sequence ID" value="ANC90504.1"/>
    <property type="molecule type" value="Genomic_DNA"/>
</dbReference>
<name>A0A160JDM4_9PROT</name>
<proteinExistence type="predicted"/>
<keyword evidence="3" id="KW-1185">Reference proteome</keyword>
<sequence>MSNAIARKLESLHRKGAMRNVDVANLLGAAPDQVARWDQGRDFPVPEARKRLVDAEFIVDQLSDLYEPEEARQWLFTPQPRLNHAIPATLIQQGRVDEVQAVLNQLLDGTYV</sequence>